<dbReference type="PROSITE" id="PS00198">
    <property type="entry name" value="4FE4S_FER_1"/>
    <property type="match status" value="4"/>
</dbReference>
<evidence type="ECO:0000313" key="7">
    <source>
        <dbReference type="Proteomes" id="UP000011721"/>
    </source>
</evidence>
<accession>M1P842</accession>
<protein>
    <submittedName>
        <fullName evidence="6">4Fe-4S protein</fullName>
    </submittedName>
</protein>
<evidence type="ECO:0000256" key="1">
    <source>
        <dbReference type="ARBA" id="ARBA00022485"/>
    </source>
</evidence>
<dbReference type="PANTHER" id="PTHR43687:SF4">
    <property type="entry name" value="BLR5484 PROTEIN"/>
    <property type="match status" value="1"/>
</dbReference>
<evidence type="ECO:0000259" key="5">
    <source>
        <dbReference type="PROSITE" id="PS51379"/>
    </source>
</evidence>
<dbReference type="eggNOG" id="COG1148">
    <property type="taxonomic scope" value="Bacteria"/>
</dbReference>
<dbReference type="GO" id="GO:0051539">
    <property type="term" value="F:4 iron, 4 sulfur cluster binding"/>
    <property type="evidence" value="ECO:0007669"/>
    <property type="project" value="UniProtKB-KW"/>
</dbReference>
<dbReference type="SUPFAM" id="SSF54862">
    <property type="entry name" value="4Fe-4S ferredoxins"/>
    <property type="match status" value="2"/>
</dbReference>
<dbReference type="InterPro" id="IPR050572">
    <property type="entry name" value="Fe-S_Ferredoxin"/>
</dbReference>
<keyword evidence="2" id="KW-0479">Metal-binding</keyword>
<feature type="domain" description="4Fe-4S ferredoxin-type" evidence="5">
    <location>
        <begin position="298"/>
        <end position="327"/>
    </location>
</feature>
<proteinExistence type="predicted"/>
<keyword evidence="3" id="KW-0408">Iron</keyword>
<dbReference type="AlphaFoldDB" id="M1P842"/>
<evidence type="ECO:0000256" key="2">
    <source>
        <dbReference type="ARBA" id="ARBA00022723"/>
    </source>
</evidence>
<dbReference type="KEGG" id="dsf:UWK_01286"/>
<feature type="domain" description="4Fe-4S ferredoxin-type" evidence="5">
    <location>
        <begin position="186"/>
        <end position="215"/>
    </location>
</feature>
<keyword evidence="7" id="KW-1185">Reference proteome</keyword>
<evidence type="ECO:0000256" key="3">
    <source>
        <dbReference type="ARBA" id="ARBA00023004"/>
    </source>
</evidence>
<dbReference type="Proteomes" id="UP000011721">
    <property type="component" value="Chromosome"/>
</dbReference>
<dbReference type="HOGENOM" id="CLU_494989_0_0_7"/>
<feature type="domain" description="4Fe-4S ferredoxin-type" evidence="5">
    <location>
        <begin position="160"/>
        <end position="185"/>
    </location>
</feature>
<dbReference type="Pfam" id="PF12838">
    <property type="entry name" value="Fer4_7"/>
    <property type="match status" value="1"/>
</dbReference>
<keyword evidence="1" id="KW-0004">4Fe-4S</keyword>
<dbReference type="PROSITE" id="PS51379">
    <property type="entry name" value="4FE4S_FER_2"/>
    <property type="match status" value="5"/>
</dbReference>
<dbReference type="InterPro" id="IPR017900">
    <property type="entry name" value="4Fe4S_Fe_S_CS"/>
</dbReference>
<dbReference type="Pfam" id="PF13187">
    <property type="entry name" value="Fer4_9"/>
    <property type="match status" value="1"/>
</dbReference>
<dbReference type="eggNOG" id="COG1143">
    <property type="taxonomic scope" value="Bacteria"/>
</dbReference>
<dbReference type="Pfam" id="PF00037">
    <property type="entry name" value="Fer4"/>
    <property type="match status" value="2"/>
</dbReference>
<feature type="domain" description="4Fe-4S ferredoxin-type" evidence="5">
    <location>
        <begin position="489"/>
        <end position="518"/>
    </location>
</feature>
<reference evidence="7" key="1">
    <citation type="journal article" date="2013" name="Stand. Genomic Sci.">
        <title>Complete genome sequence of Desulfocapsa sulfexigens, a marine deltaproteobacterium specialized in disproportionating inorganic sulfur compounds.</title>
        <authorList>
            <person name="Finster K.W."/>
            <person name="Kjeldsen K.U."/>
            <person name="Kube M."/>
            <person name="Reinhardt R."/>
            <person name="Mussmann M."/>
            <person name="Amann R."/>
            <person name="Schreiber L."/>
        </authorList>
    </citation>
    <scope>NUCLEOTIDE SEQUENCE [LARGE SCALE GENOMIC DNA]</scope>
    <source>
        <strain evidence="7">DSM 10523 / SB164P1</strain>
    </source>
</reference>
<feature type="domain" description="4Fe-4S ferredoxin-type" evidence="5">
    <location>
        <begin position="520"/>
        <end position="549"/>
    </location>
</feature>
<name>M1P842_DESSD</name>
<evidence type="ECO:0000256" key="4">
    <source>
        <dbReference type="ARBA" id="ARBA00023014"/>
    </source>
</evidence>
<dbReference type="GO" id="GO:0046872">
    <property type="term" value="F:metal ion binding"/>
    <property type="evidence" value="ECO:0007669"/>
    <property type="project" value="UniProtKB-KW"/>
</dbReference>
<organism evidence="6 7">
    <name type="scientific">Desulfocapsa sulfexigens (strain DSM 10523 / SB164P1)</name>
    <dbReference type="NCBI Taxonomy" id="1167006"/>
    <lineage>
        <taxon>Bacteria</taxon>
        <taxon>Pseudomonadati</taxon>
        <taxon>Thermodesulfobacteriota</taxon>
        <taxon>Desulfobulbia</taxon>
        <taxon>Desulfobulbales</taxon>
        <taxon>Desulfocapsaceae</taxon>
        <taxon>Desulfocapsa</taxon>
    </lineage>
</organism>
<dbReference type="eggNOG" id="COG1145">
    <property type="taxonomic scope" value="Bacteria"/>
</dbReference>
<evidence type="ECO:0000313" key="6">
    <source>
        <dbReference type="EMBL" id="AGF77847.1"/>
    </source>
</evidence>
<dbReference type="InterPro" id="IPR017896">
    <property type="entry name" value="4Fe4S_Fe-S-bd"/>
</dbReference>
<dbReference type="STRING" id="1167006.UWK_01286"/>
<dbReference type="EMBL" id="CP003985">
    <property type="protein sequence ID" value="AGF77847.1"/>
    <property type="molecule type" value="Genomic_DNA"/>
</dbReference>
<keyword evidence="4" id="KW-0411">Iron-sulfur</keyword>
<dbReference type="PANTHER" id="PTHR43687">
    <property type="entry name" value="ADENYLYLSULFATE REDUCTASE, BETA SUBUNIT"/>
    <property type="match status" value="1"/>
</dbReference>
<dbReference type="RefSeq" id="WP_015403539.1">
    <property type="nucleotide sequence ID" value="NC_020304.1"/>
</dbReference>
<gene>
    <name evidence="6" type="ordered locus">UWK_01286</name>
</gene>
<sequence length="621" mass="68816">MEKFSGYFLCSGTGADSDYFSAAVTSHPGAVPCTANSLEKTVLLAGGFSTIHPDSSFPLSSTLQLNGDLTDADDTKMMSLARAEFGRHGSQYYKSYTREPDTRVTVMGKDTDSLNSFLDTYGGVLQIDPILTKGYDPELTTAQELHIHRKNNGFKINFTVRQPVDLSRCTYCGACGPACPEHCLSEQLFLDFSHCTFCKECLAACPHDAIDLYAVDRRELITPAILLLDGCTIDLPEQRKNIYTEDSLPKLFASIYATEVVEAISWESASCQYSARLKTGCTACLTACHHGAIKQSSQGVQIDHFACLECGACLASCPTGSLQYRRFDDVAFVEYFRGFPLTPGTTVVIGNERELHRHWWHSRGRKHTNVFFMEYPTTPALHAMHFLMLYAMGAKQILVLSKDSSHTEAQMTLSNAILQTLFKQDEVIRLTTVSELEAILDETGGQDILAHLYHDFSFSGRRKKLIDIIQFLRQQSDAEPATIATEYFGEIICDQDRCTQCIACVNECRMEALVADGASYSLKHTPVQCVQCGICVSVCPEQALTISPGLALQSSFFSEKLLSQAEPAKCKGCGKIFGTRKSLERVMAILSSKNMWDSEDDLLSYCEDCRVINLYQSSEKV</sequence>
<dbReference type="Gene3D" id="3.30.70.20">
    <property type="match status" value="3"/>
</dbReference>